<feature type="non-terminal residue" evidence="3">
    <location>
        <position position="1"/>
    </location>
</feature>
<dbReference type="PANTHER" id="PTHR35889">
    <property type="entry name" value="CYCLOINULO-OLIGOSACCHARIDE FRUCTANOTRANSFERASE-RELATED"/>
    <property type="match status" value="1"/>
</dbReference>
<feature type="non-terminal residue" evidence="3">
    <location>
        <position position="227"/>
    </location>
</feature>
<proteinExistence type="predicted"/>
<dbReference type="InterPro" id="IPR011444">
    <property type="entry name" value="DUF1549"/>
</dbReference>
<evidence type="ECO:0000259" key="1">
    <source>
        <dbReference type="Pfam" id="PF07583"/>
    </source>
</evidence>
<feature type="domain" description="DUF1549" evidence="1">
    <location>
        <begin position="3"/>
        <end position="44"/>
    </location>
</feature>
<evidence type="ECO:0000259" key="2">
    <source>
        <dbReference type="Pfam" id="PF07587"/>
    </source>
</evidence>
<evidence type="ECO:0000313" key="3">
    <source>
        <dbReference type="EMBL" id="SVE64602.1"/>
    </source>
</evidence>
<reference evidence="3" key="1">
    <citation type="submission" date="2018-05" db="EMBL/GenBank/DDBJ databases">
        <authorList>
            <person name="Lanie J.A."/>
            <person name="Ng W.-L."/>
            <person name="Kazmierczak K.M."/>
            <person name="Andrzejewski T.M."/>
            <person name="Davidsen T.M."/>
            <person name="Wayne K.J."/>
            <person name="Tettelin H."/>
            <person name="Glass J.I."/>
            <person name="Rusch D."/>
            <person name="Podicherti R."/>
            <person name="Tsui H.-C.T."/>
            <person name="Winkler M.E."/>
        </authorList>
    </citation>
    <scope>NUCLEOTIDE SEQUENCE</scope>
</reference>
<organism evidence="3">
    <name type="scientific">marine metagenome</name>
    <dbReference type="NCBI Taxonomy" id="408172"/>
    <lineage>
        <taxon>unclassified sequences</taxon>
        <taxon>metagenomes</taxon>
        <taxon>ecological metagenomes</taxon>
    </lineage>
</organism>
<evidence type="ECO:0008006" key="4">
    <source>
        <dbReference type="Google" id="ProtNLM"/>
    </source>
</evidence>
<sequence length="227" mass="25381">LDNLSNTLNIFLGANVACAQCHDHPFAEWTQREFYELAAFFGATDVSDRDPRKVGNKLGKGELSKQDVIKAVAPNLARVHTKGAQTLKFPDDYVYDDVKPGSPVDPLLFVWESGDEKGPAYDVNLKNPKNLRASFAKWLTHEKNPRFAATIANRLWKRSFGLGVKEPLEDLDDLSKSSNPALLQLLGQVMVKADFDLREFQRVLFNTKAYQAKASVSPPIGDIDKYL</sequence>
<dbReference type="Pfam" id="PF07587">
    <property type="entry name" value="PSD1"/>
    <property type="match status" value="1"/>
</dbReference>
<dbReference type="AlphaFoldDB" id="A0A383F5Z7"/>
<dbReference type="InterPro" id="IPR022655">
    <property type="entry name" value="DUF1553"/>
</dbReference>
<dbReference type="PANTHER" id="PTHR35889:SF3">
    <property type="entry name" value="F-BOX DOMAIN-CONTAINING PROTEIN"/>
    <property type="match status" value="1"/>
</dbReference>
<dbReference type="Pfam" id="PF07583">
    <property type="entry name" value="PSCyt2"/>
    <property type="match status" value="1"/>
</dbReference>
<protein>
    <recommendedName>
        <fullName evidence="4">DUF1549 domain-containing protein</fullName>
    </recommendedName>
</protein>
<accession>A0A383F5Z7</accession>
<name>A0A383F5Z7_9ZZZZ</name>
<gene>
    <name evidence="3" type="ORF">METZ01_LOCUS517456</name>
</gene>
<dbReference type="EMBL" id="UINC01231873">
    <property type="protein sequence ID" value="SVE64602.1"/>
    <property type="molecule type" value="Genomic_DNA"/>
</dbReference>
<feature type="domain" description="DUF1553" evidence="2">
    <location>
        <begin position="132"/>
        <end position="219"/>
    </location>
</feature>